<dbReference type="SUPFAM" id="SSF55811">
    <property type="entry name" value="Nudix"/>
    <property type="match status" value="1"/>
</dbReference>
<dbReference type="AlphaFoldDB" id="A0A1R0GNZ6"/>
<gene>
    <name evidence="2" type="ORF">AYI68_g7328</name>
</gene>
<dbReference type="InterPro" id="IPR045121">
    <property type="entry name" value="CoAse"/>
</dbReference>
<comment type="caution">
    <text evidence="2">The sequence shown here is derived from an EMBL/GenBank/DDBJ whole genome shotgun (WGS) entry which is preliminary data.</text>
</comment>
<dbReference type="Proteomes" id="UP000187455">
    <property type="component" value="Unassembled WGS sequence"/>
</dbReference>
<feature type="domain" description="Nudix hydrolase" evidence="1">
    <location>
        <begin position="65"/>
        <end position="241"/>
    </location>
</feature>
<protein>
    <recommendedName>
        <fullName evidence="1">Nudix hydrolase domain-containing protein</fullName>
    </recommendedName>
</protein>
<dbReference type="OrthoDB" id="77989at2759"/>
<dbReference type="InterPro" id="IPR000086">
    <property type="entry name" value="NUDIX_hydrolase_dom"/>
</dbReference>
<proteinExistence type="predicted"/>
<evidence type="ECO:0000313" key="3">
    <source>
        <dbReference type="Proteomes" id="UP000187455"/>
    </source>
</evidence>
<organism evidence="2 3">
    <name type="scientific">Smittium mucronatum</name>
    <dbReference type="NCBI Taxonomy" id="133383"/>
    <lineage>
        <taxon>Eukaryota</taxon>
        <taxon>Fungi</taxon>
        <taxon>Fungi incertae sedis</taxon>
        <taxon>Zoopagomycota</taxon>
        <taxon>Kickxellomycotina</taxon>
        <taxon>Harpellomycetes</taxon>
        <taxon>Harpellales</taxon>
        <taxon>Legeriomycetaceae</taxon>
        <taxon>Smittium</taxon>
    </lineage>
</organism>
<dbReference type="GO" id="GO:0010945">
    <property type="term" value="F:coenzyme A diphosphatase activity"/>
    <property type="evidence" value="ECO:0007669"/>
    <property type="project" value="InterPro"/>
</dbReference>
<dbReference type="PROSITE" id="PS51462">
    <property type="entry name" value="NUDIX"/>
    <property type="match status" value="1"/>
</dbReference>
<evidence type="ECO:0000313" key="2">
    <source>
        <dbReference type="EMBL" id="OLY78621.1"/>
    </source>
</evidence>
<evidence type="ECO:0000259" key="1">
    <source>
        <dbReference type="PROSITE" id="PS51462"/>
    </source>
</evidence>
<dbReference type="STRING" id="133383.A0A1R0GNZ6"/>
<dbReference type="Gene3D" id="3.90.79.10">
    <property type="entry name" value="Nucleoside Triphosphate Pyrophosphohydrolase"/>
    <property type="match status" value="1"/>
</dbReference>
<reference evidence="2 3" key="1">
    <citation type="journal article" date="2016" name="Mol. Biol. Evol.">
        <title>Genome-Wide Survey of Gut Fungi (Harpellales) Reveals the First Horizontally Transferred Ubiquitin Gene from a Mosquito Host.</title>
        <authorList>
            <person name="Wang Y."/>
            <person name="White M.M."/>
            <person name="Kvist S."/>
            <person name="Moncalvo J.M."/>
        </authorList>
    </citation>
    <scope>NUCLEOTIDE SEQUENCE [LARGE SCALE GENOMIC DNA]</scope>
    <source>
        <strain evidence="2 3">ALG-7-W6</strain>
    </source>
</reference>
<feature type="non-terminal residue" evidence="2">
    <location>
        <position position="320"/>
    </location>
</feature>
<dbReference type="PANTHER" id="PTHR12992">
    <property type="entry name" value="NUDIX HYDROLASE"/>
    <property type="match status" value="1"/>
</dbReference>
<dbReference type="EMBL" id="LSSL01005934">
    <property type="protein sequence ID" value="OLY78621.1"/>
    <property type="molecule type" value="Genomic_DNA"/>
</dbReference>
<sequence length="320" mass="35310">MSRKPYEIPHGEYIVRLAKNLATLPLAPKLKSKSRASVAIIICFELCKALGPELSKFNSGASEQLKTPAFVQYMVDKYSPSVTQPQGLKQAEILFIERAVYPGDRFSGQIGFPGGKQDAGDLSDKATAIRETREEIGWDLEDCDQFLYLGQFSDLTTSTGAFNLRPPRMVISPQVFVKMGSGTGPTSTLTPISDPAIRESQITRLDIGVNGEVNSVNFVNLTTILQFVTNTDYTFPENPFSQSFNRLFSSSKPSNDSSATNSENSSIEIQFGPRKVLSSIYGLDLTDPTGTSASQKLVHFFDSKLTRFMGSYCYYCYPMP</sequence>
<keyword evidence="3" id="KW-1185">Reference proteome</keyword>
<dbReference type="InterPro" id="IPR015797">
    <property type="entry name" value="NUDIX_hydrolase-like_dom_sf"/>
</dbReference>
<dbReference type="PANTHER" id="PTHR12992:SF44">
    <property type="entry name" value="NUDIX HYDROLASE DOMAIN-CONTAINING PROTEIN"/>
    <property type="match status" value="1"/>
</dbReference>
<accession>A0A1R0GNZ6</accession>
<name>A0A1R0GNZ6_9FUNG</name>
<dbReference type="Pfam" id="PF00293">
    <property type="entry name" value="NUDIX"/>
    <property type="match status" value="1"/>
</dbReference>